<dbReference type="InterPro" id="IPR022243">
    <property type="entry name" value="DUF3768"/>
</dbReference>
<dbReference type="Pfam" id="PF12599">
    <property type="entry name" value="DUF3768"/>
    <property type="match status" value="1"/>
</dbReference>
<dbReference type="AlphaFoldDB" id="A0A1B1UBF3"/>
<dbReference type="STRING" id="1274631.LMTR13_07700"/>
<proteinExistence type="predicted"/>
<evidence type="ECO:0000313" key="2">
    <source>
        <dbReference type="Proteomes" id="UP000092839"/>
    </source>
</evidence>
<dbReference type="OrthoDB" id="1495368at2"/>
<dbReference type="RefSeq" id="WP_065727370.1">
    <property type="nucleotide sequence ID" value="NZ_CP016428.1"/>
</dbReference>
<sequence length="109" mass="12250">MSHDTDLIRSLNDDLRKHLIGGGAVMTPGVAALGQSFVERAVKTLAAFDDFHHANDPHQEHDMGVFEIDGHALMFKIDYYDKTLQYHSPDPANPKVTERVITLMLAEEY</sequence>
<reference evidence="1 2" key="1">
    <citation type="submission" date="2016-07" db="EMBL/GenBank/DDBJ databases">
        <title>Complete genome sequence of Bradyrhizobium icense LMTR 13T, a potential inoculant strain isolated from lima bean (Phaseolus lunatus) in Peru.</title>
        <authorList>
            <person name="Ormeno-Orrillo E."/>
            <person name="Duran D."/>
            <person name="Rogel M.A."/>
            <person name="Rey L."/>
            <person name="Imperial J."/>
            <person name="Ruiz-Argueso T."/>
            <person name="Martinez-Romero E."/>
        </authorList>
    </citation>
    <scope>NUCLEOTIDE SEQUENCE [LARGE SCALE GENOMIC DNA]</scope>
    <source>
        <strain evidence="1 2">LMTR 13</strain>
    </source>
</reference>
<accession>A0A1B1UBF3</accession>
<evidence type="ECO:0008006" key="3">
    <source>
        <dbReference type="Google" id="ProtNLM"/>
    </source>
</evidence>
<dbReference type="Proteomes" id="UP000092839">
    <property type="component" value="Chromosome"/>
</dbReference>
<gene>
    <name evidence="1" type="ORF">LMTR13_07700</name>
</gene>
<keyword evidence="2" id="KW-1185">Reference proteome</keyword>
<dbReference type="KEGG" id="bic:LMTR13_07700"/>
<evidence type="ECO:0000313" key="1">
    <source>
        <dbReference type="EMBL" id="ANW00084.1"/>
    </source>
</evidence>
<dbReference type="EMBL" id="CP016428">
    <property type="protein sequence ID" value="ANW00084.1"/>
    <property type="molecule type" value="Genomic_DNA"/>
</dbReference>
<protein>
    <recommendedName>
        <fullName evidence="3">DUF3768 domain-containing protein</fullName>
    </recommendedName>
</protein>
<organism evidence="1 2">
    <name type="scientific">Bradyrhizobium icense</name>
    <dbReference type="NCBI Taxonomy" id="1274631"/>
    <lineage>
        <taxon>Bacteria</taxon>
        <taxon>Pseudomonadati</taxon>
        <taxon>Pseudomonadota</taxon>
        <taxon>Alphaproteobacteria</taxon>
        <taxon>Hyphomicrobiales</taxon>
        <taxon>Nitrobacteraceae</taxon>
        <taxon>Bradyrhizobium</taxon>
    </lineage>
</organism>
<name>A0A1B1UBF3_9BRAD</name>